<feature type="non-terminal residue" evidence="1">
    <location>
        <position position="1"/>
    </location>
</feature>
<comment type="caution">
    <text evidence="1">The sequence shown here is derived from an EMBL/GenBank/DDBJ whole genome shotgun (WGS) entry which is preliminary data.</text>
</comment>
<evidence type="ECO:0000313" key="1">
    <source>
        <dbReference type="EMBL" id="KKL68398.1"/>
    </source>
</evidence>
<name>A0A0F9E2Z3_9ZZZZ</name>
<proteinExistence type="predicted"/>
<sequence length="59" mass="6594">HTWESRLKAALVPSDDRGEMMGHSVASARNRELYGNEMPLARKLELAHTVVLQVPCHLA</sequence>
<accession>A0A0F9E2Z3</accession>
<protein>
    <submittedName>
        <fullName evidence="1">Uncharacterized protein</fullName>
    </submittedName>
</protein>
<dbReference type="AlphaFoldDB" id="A0A0F9E2Z3"/>
<reference evidence="1" key="1">
    <citation type="journal article" date="2015" name="Nature">
        <title>Complex archaea that bridge the gap between prokaryotes and eukaryotes.</title>
        <authorList>
            <person name="Spang A."/>
            <person name="Saw J.H."/>
            <person name="Jorgensen S.L."/>
            <person name="Zaremba-Niedzwiedzka K."/>
            <person name="Martijn J."/>
            <person name="Lind A.E."/>
            <person name="van Eijk R."/>
            <person name="Schleper C."/>
            <person name="Guy L."/>
            <person name="Ettema T.J."/>
        </authorList>
    </citation>
    <scope>NUCLEOTIDE SEQUENCE</scope>
</reference>
<dbReference type="EMBL" id="LAZR01026541">
    <property type="protein sequence ID" value="KKL68398.1"/>
    <property type="molecule type" value="Genomic_DNA"/>
</dbReference>
<gene>
    <name evidence="1" type="ORF">LCGC14_2125410</name>
</gene>
<organism evidence="1">
    <name type="scientific">marine sediment metagenome</name>
    <dbReference type="NCBI Taxonomy" id="412755"/>
    <lineage>
        <taxon>unclassified sequences</taxon>
        <taxon>metagenomes</taxon>
        <taxon>ecological metagenomes</taxon>
    </lineage>
</organism>